<protein>
    <recommendedName>
        <fullName evidence="4">DUF378 domain-containing protein</fullName>
    </recommendedName>
</protein>
<keyword evidence="3" id="KW-1185">Reference proteome</keyword>
<proteinExistence type="predicted"/>
<comment type="caution">
    <text evidence="2">The sequence shown here is derived from an EMBL/GenBank/DDBJ whole genome shotgun (WGS) entry which is preliminary data.</text>
</comment>
<dbReference type="AlphaFoldDB" id="A0A4U5JLN1"/>
<dbReference type="EMBL" id="SZUA01000002">
    <property type="protein sequence ID" value="TKR30075.1"/>
    <property type="molecule type" value="Genomic_DNA"/>
</dbReference>
<accession>A0A4U5JLN1</accession>
<name>A0A4U5JLN1_9GAMM</name>
<organism evidence="2 3">
    <name type="scientific">Luteimonas gilva</name>
    <dbReference type="NCBI Taxonomy" id="2572684"/>
    <lineage>
        <taxon>Bacteria</taxon>
        <taxon>Pseudomonadati</taxon>
        <taxon>Pseudomonadota</taxon>
        <taxon>Gammaproteobacteria</taxon>
        <taxon>Lysobacterales</taxon>
        <taxon>Lysobacteraceae</taxon>
        <taxon>Luteimonas</taxon>
    </lineage>
</organism>
<evidence type="ECO:0000256" key="1">
    <source>
        <dbReference type="SAM" id="Phobius"/>
    </source>
</evidence>
<dbReference type="Proteomes" id="UP000308707">
    <property type="component" value="Unassembled WGS sequence"/>
</dbReference>
<gene>
    <name evidence="2" type="ORF">FCE95_07985</name>
</gene>
<keyword evidence="1" id="KW-0472">Membrane</keyword>
<keyword evidence="1" id="KW-0812">Transmembrane</keyword>
<feature type="transmembrane region" description="Helical" evidence="1">
    <location>
        <begin position="40"/>
        <end position="57"/>
    </location>
</feature>
<feature type="transmembrane region" description="Helical" evidence="1">
    <location>
        <begin position="7"/>
        <end position="28"/>
    </location>
</feature>
<dbReference type="RefSeq" id="WP_137266504.1">
    <property type="nucleotide sequence ID" value="NZ_SZUA01000002.1"/>
</dbReference>
<keyword evidence="1" id="KW-1133">Transmembrane helix</keyword>
<evidence type="ECO:0000313" key="3">
    <source>
        <dbReference type="Proteomes" id="UP000308707"/>
    </source>
</evidence>
<sequence>MKSIGGLMLLLGLGSFVLHFMNMEFKLLSWVDHWGADVGVGIRIALVVVGGILWFLGNKREKAVPAS</sequence>
<dbReference type="OrthoDB" id="332088at2"/>
<reference evidence="2 3" key="1">
    <citation type="submission" date="2019-04" db="EMBL/GenBank/DDBJ databases">
        <title>Reference strain of H23.</title>
        <authorList>
            <person name="Luo X."/>
        </authorList>
    </citation>
    <scope>NUCLEOTIDE SEQUENCE [LARGE SCALE GENOMIC DNA]</scope>
    <source>
        <strain evidence="2 3">H23</strain>
    </source>
</reference>
<evidence type="ECO:0008006" key="4">
    <source>
        <dbReference type="Google" id="ProtNLM"/>
    </source>
</evidence>
<evidence type="ECO:0000313" key="2">
    <source>
        <dbReference type="EMBL" id="TKR30075.1"/>
    </source>
</evidence>